<organism evidence="10 11">
    <name type="scientific">Nitrospina watsonii</name>
    <dbReference type="NCBI Taxonomy" id="1323948"/>
    <lineage>
        <taxon>Bacteria</taxon>
        <taxon>Pseudomonadati</taxon>
        <taxon>Nitrospinota/Tectimicrobiota group</taxon>
        <taxon>Nitrospinota</taxon>
        <taxon>Nitrospinia</taxon>
        <taxon>Nitrospinales</taxon>
        <taxon>Nitrospinaceae</taxon>
        <taxon>Nitrospina</taxon>
    </lineage>
</organism>
<dbReference type="NCBIfam" id="NF005143">
    <property type="entry name" value="PRK06596.1"/>
    <property type="match status" value="1"/>
</dbReference>
<keyword evidence="11" id="KW-1185">Reference proteome</keyword>
<evidence type="ECO:0000259" key="8">
    <source>
        <dbReference type="PROSITE" id="PS00715"/>
    </source>
</evidence>
<dbReference type="InterPro" id="IPR050813">
    <property type="entry name" value="Sigma-70_Factor"/>
</dbReference>
<dbReference type="PANTHER" id="PTHR30376:SF3">
    <property type="entry name" value="RNA POLYMERASE SIGMA FACTOR RPOH"/>
    <property type="match status" value="1"/>
</dbReference>
<evidence type="ECO:0000256" key="7">
    <source>
        <dbReference type="SAM" id="MobiDB-lite"/>
    </source>
</evidence>
<proteinExistence type="inferred from homology"/>
<dbReference type="InterPro" id="IPR013325">
    <property type="entry name" value="RNA_pol_sigma_r2"/>
</dbReference>
<evidence type="ECO:0000313" key="10">
    <source>
        <dbReference type="EMBL" id="CAI2719648.1"/>
    </source>
</evidence>
<keyword evidence="5 6" id="KW-0804">Transcription</keyword>
<dbReference type="PANTHER" id="PTHR30376">
    <property type="entry name" value="SIGMA FACTOR RPOH HEAT SHOCK RELATED"/>
    <property type="match status" value="1"/>
</dbReference>
<dbReference type="PROSITE" id="PS00715">
    <property type="entry name" value="SIGMA70_1"/>
    <property type="match status" value="1"/>
</dbReference>
<sequence length="338" mass="38589">MNDDWKQTEDDGEERDEDLHDLGDADSPPLEPDVVDDEDAGEDERHLPMVSGSSALAPLDPLAAYLQEIRQYSELSPEEEHELALKYQETGDVKAAYKLITHNLMLVVKIALTFRREWQHTMDLVQEGNVGLMKAVQNFDPFRGVRLPAYASWWIKAYILKFILDNWRLVKVGTTNSRRKLLYNLRKTKEKLIAEGVDPSPKLLAEHFGVDEQDVIDVEASLGAADVSMETPSQPDSTLTPMKTLADSNSTPAEELEVEQFHRLIREKVEQMLDELKPIEQELIATRILAEDPVSLKEIGEHFGITREAVRQAEQRLLKKLKLYLAEQLPEVENYFNN</sequence>
<dbReference type="InterPro" id="IPR013324">
    <property type="entry name" value="RNA_pol_sigma_r3/r4-like"/>
</dbReference>
<protein>
    <recommendedName>
        <fullName evidence="6">RNA polymerase sigma factor</fullName>
    </recommendedName>
</protein>
<evidence type="ECO:0000313" key="11">
    <source>
        <dbReference type="Proteomes" id="UP001157733"/>
    </source>
</evidence>
<dbReference type="SUPFAM" id="SSF88946">
    <property type="entry name" value="Sigma2 domain of RNA polymerase sigma factors"/>
    <property type="match status" value="1"/>
</dbReference>
<evidence type="ECO:0000256" key="5">
    <source>
        <dbReference type="ARBA" id="ARBA00023163"/>
    </source>
</evidence>
<feature type="domain" description="RNA polymerase sigma-70" evidence="8">
    <location>
        <begin position="123"/>
        <end position="136"/>
    </location>
</feature>
<dbReference type="PRINTS" id="PR00046">
    <property type="entry name" value="SIGMA70FCT"/>
</dbReference>
<feature type="domain" description="RNA polymerase sigma-70" evidence="9">
    <location>
        <begin position="295"/>
        <end position="321"/>
    </location>
</feature>
<dbReference type="Pfam" id="PF04542">
    <property type="entry name" value="Sigma70_r2"/>
    <property type="match status" value="1"/>
</dbReference>
<dbReference type="Proteomes" id="UP001157733">
    <property type="component" value="Chromosome"/>
</dbReference>
<evidence type="ECO:0000256" key="1">
    <source>
        <dbReference type="ARBA" id="ARBA00007788"/>
    </source>
</evidence>
<dbReference type="Gene3D" id="1.20.140.160">
    <property type="match status" value="1"/>
</dbReference>
<feature type="compositionally biased region" description="Acidic residues" evidence="7">
    <location>
        <begin position="33"/>
        <end position="42"/>
    </location>
</feature>
<dbReference type="Gene3D" id="1.20.120.1810">
    <property type="match status" value="1"/>
</dbReference>
<dbReference type="RefSeq" id="WP_282012466.1">
    <property type="nucleotide sequence ID" value="NZ_OX336137.1"/>
</dbReference>
<evidence type="ECO:0000256" key="2">
    <source>
        <dbReference type="ARBA" id="ARBA00023015"/>
    </source>
</evidence>
<dbReference type="InterPro" id="IPR007627">
    <property type="entry name" value="RNA_pol_sigma70_r2"/>
</dbReference>
<evidence type="ECO:0000256" key="4">
    <source>
        <dbReference type="ARBA" id="ARBA00023125"/>
    </source>
</evidence>
<feature type="region of interest" description="Disordered" evidence="7">
    <location>
        <begin position="1"/>
        <end position="53"/>
    </location>
</feature>
<dbReference type="Pfam" id="PF04545">
    <property type="entry name" value="Sigma70_r4"/>
    <property type="match status" value="1"/>
</dbReference>
<accession>A0ABM9HH19</accession>
<evidence type="ECO:0000256" key="3">
    <source>
        <dbReference type="ARBA" id="ARBA00023082"/>
    </source>
</evidence>
<evidence type="ECO:0000259" key="9">
    <source>
        <dbReference type="PROSITE" id="PS00716"/>
    </source>
</evidence>
<keyword evidence="4 6" id="KW-0238">DNA-binding</keyword>
<dbReference type="PROSITE" id="PS00716">
    <property type="entry name" value="SIGMA70_2"/>
    <property type="match status" value="1"/>
</dbReference>
<dbReference type="EMBL" id="OX336137">
    <property type="protein sequence ID" value="CAI2719648.1"/>
    <property type="molecule type" value="Genomic_DNA"/>
</dbReference>
<comment type="function">
    <text evidence="6">Sigma factors are initiation factors that promote the attachment of RNA polymerase to specific initiation sites and are then released.</text>
</comment>
<comment type="similarity">
    <text evidence="1 6">Belongs to the sigma-70 factor family.</text>
</comment>
<dbReference type="InterPro" id="IPR000943">
    <property type="entry name" value="RNA_pol_sigma70"/>
</dbReference>
<evidence type="ECO:0000256" key="6">
    <source>
        <dbReference type="RuleBase" id="RU362124"/>
    </source>
</evidence>
<dbReference type="NCBIfam" id="TIGR02937">
    <property type="entry name" value="sigma70-ECF"/>
    <property type="match status" value="1"/>
</dbReference>
<keyword evidence="2 6" id="KW-0805">Transcription regulation</keyword>
<dbReference type="InterPro" id="IPR007630">
    <property type="entry name" value="RNA_pol_sigma70_r4"/>
</dbReference>
<name>A0ABM9HH19_9BACT</name>
<keyword evidence="3 6" id="KW-0731">Sigma factor</keyword>
<dbReference type="InterPro" id="IPR009042">
    <property type="entry name" value="RNA_pol_sigma70_r1_2"/>
</dbReference>
<dbReference type="InterPro" id="IPR014284">
    <property type="entry name" value="RNA_pol_sigma-70_dom"/>
</dbReference>
<dbReference type="SUPFAM" id="SSF88659">
    <property type="entry name" value="Sigma3 and sigma4 domains of RNA polymerase sigma factors"/>
    <property type="match status" value="1"/>
</dbReference>
<reference evidence="10 11" key="1">
    <citation type="submission" date="2022-09" db="EMBL/GenBank/DDBJ databases">
        <authorList>
            <person name="Kop L."/>
        </authorList>
    </citation>
    <scope>NUCLEOTIDE SEQUENCE [LARGE SCALE GENOMIC DNA]</scope>
    <source>
        <strain evidence="10 11">347</strain>
    </source>
</reference>
<gene>
    <name evidence="10" type="primary">sigB</name>
    <name evidence="10" type="ORF">NSPWAT_2792</name>
</gene>
<dbReference type="Pfam" id="PF00140">
    <property type="entry name" value="Sigma70_r1_2"/>
    <property type="match status" value="1"/>
</dbReference>